<dbReference type="InterPro" id="IPR001712">
    <property type="entry name" value="T3SS_FHIPEP"/>
</dbReference>
<evidence type="ECO:0000313" key="11">
    <source>
        <dbReference type="EMBL" id="WBL81372.1"/>
    </source>
</evidence>
<dbReference type="InterPro" id="IPR042193">
    <property type="entry name" value="FHIPEP_3"/>
</dbReference>
<keyword evidence="12" id="KW-1185">Reference proteome</keyword>
<dbReference type="InterPro" id="IPR025505">
    <property type="entry name" value="FHIPEP_CS"/>
</dbReference>
<feature type="transmembrane region" description="Helical" evidence="10">
    <location>
        <begin position="217"/>
        <end position="237"/>
    </location>
</feature>
<evidence type="ECO:0000256" key="10">
    <source>
        <dbReference type="SAM" id="Phobius"/>
    </source>
</evidence>
<dbReference type="PANTHER" id="PTHR30161:SF2">
    <property type="entry name" value="INVASION PROTEIN INVA"/>
    <property type="match status" value="1"/>
</dbReference>
<protein>
    <submittedName>
        <fullName evidence="11">Type III secretion system export apparatus subunit SctV</fullName>
    </submittedName>
</protein>
<dbReference type="Gene3D" id="1.10.8.540">
    <property type="entry name" value="FHIPEP family, domain 3"/>
    <property type="match status" value="1"/>
</dbReference>
<organism evidence="11 12">
    <name type="scientific">Bradyrhizobium xenonodulans</name>
    <dbReference type="NCBI Taxonomy" id="2736875"/>
    <lineage>
        <taxon>Bacteria</taxon>
        <taxon>Pseudomonadati</taxon>
        <taxon>Pseudomonadota</taxon>
        <taxon>Alphaproteobacteria</taxon>
        <taxon>Hyphomicrobiales</taxon>
        <taxon>Nitrobacteraceae</taxon>
        <taxon>Bradyrhizobium</taxon>
    </lineage>
</organism>
<keyword evidence="5" id="KW-0997">Cell inner membrane</keyword>
<dbReference type="Proteomes" id="UP001179614">
    <property type="component" value="Chromosome"/>
</dbReference>
<dbReference type="PROSITE" id="PS00994">
    <property type="entry name" value="FHIPEP"/>
    <property type="match status" value="1"/>
</dbReference>
<keyword evidence="8 10" id="KW-0472">Membrane</keyword>
<evidence type="ECO:0000256" key="6">
    <source>
        <dbReference type="ARBA" id="ARBA00022692"/>
    </source>
</evidence>
<name>A0ABY7MVB5_9BRAD</name>
<feature type="region of interest" description="Disordered" evidence="9">
    <location>
        <begin position="706"/>
        <end position="732"/>
    </location>
</feature>
<dbReference type="PIRSF" id="PIRSF005419">
    <property type="entry name" value="FlhA"/>
    <property type="match status" value="1"/>
</dbReference>
<dbReference type="Gene3D" id="3.40.30.60">
    <property type="entry name" value="FHIPEP family, domain 1"/>
    <property type="match status" value="1"/>
</dbReference>
<evidence type="ECO:0000256" key="4">
    <source>
        <dbReference type="ARBA" id="ARBA00022475"/>
    </source>
</evidence>
<evidence type="ECO:0000256" key="9">
    <source>
        <dbReference type="SAM" id="MobiDB-lite"/>
    </source>
</evidence>
<keyword evidence="7 10" id="KW-1133">Transmembrane helix</keyword>
<dbReference type="EMBL" id="CP089391">
    <property type="protein sequence ID" value="WBL81372.1"/>
    <property type="molecule type" value="Genomic_DNA"/>
</dbReference>
<keyword evidence="3" id="KW-0813">Transport</keyword>
<evidence type="ECO:0000256" key="1">
    <source>
        <dbReference type="ARBA" id="ARBA00004429"/>
    </source>
</evidence>
<gene>
    <name evidence="11" type="primary">sctV</name>
    <name evidence="11" type="ORF">I3J27_13440</name>
</gene>
<dbReference type="InterPro" id="IPR042194">
    <property type="entry name" value="FHIPEP_1"/>
</dbReference>
<feature type="transmembrane region" description="Helical" evidence="10">
    <location>
        <begin position="307"/>
        <end position="333"/>
    </location>
</feature>
<dbReference type="RefSeq" id="WP_270169898.1">
    <property type="nucleotide sequence ID" value="NZ_CP089391.1"/>
</dbReference>
<feature type="transmembrane region" description="Helical" evidence="10">
    <location>
        <begin position="122"/>
        <end position="148"/>
    </location>
</feature>
<reference evidence="11" key="1">
    <citation type="submission" date="2021-12" db="EMBL/GenBank/DDBJ databases">
        <title>Bradyrhizobium xenonodulans sp. nov.</title>
        <authorList>
            <person name="Claassens R."/>
            <person name="Venter S.N."/>
            <person name="Beukes C.W."/>
            <person name="Stepkowski T."/>
            <person name="Steenkamp E.T."/>
        </authorList>
    </citation>
    <scope>NUCLEOTIDE SEQUENCE</scope>
    <source>
        <strain evidence="11">14AB</strain>
    </source>
</reference>
<keyword evidence="6 10" id="KW-0812">Transmembrane</keyword>
<sequence length="732" mass="78647">MLPDLQVGPPLTGRRRFVTSQLRALLARVPSHPDLLVAAVLLLAVAMMILPMPLWLVDLLIGFNLGFSVLMLMVALYILAPLDFSSLPGIILISTVFRLALAITTTRLILSQAEAGEIIRTFGEFVIGGNVIVGLVVFLIVTLVQFIVIAKGAERVAEVAARFTLDALPGKQMAIDAEMRNGDIDQTEARRRRANLESESQLYGAMDGAMKFVKGDAIAGLVVIVVNLVGGISIGTLSRGLSFGSAIHEYSLLTIGDALISQIPALLLSLTAGTVVTRVTGDRQVNLGRDIVGQLGASTRALRLSAVVLLGLGLVPGFPTPVFLVLALIFGAISLLKPAPSREGQARPPASPAQSGSGVPAVTGVRRAAVPGEVPAIILRLAPALGDRIDEGQLSGHIDRLRTQLSARLGILIPEVAILREETLGDAHCRVDIEGVPVEEYEARLDELLVIDDLANLDLLNIPIEPEQDSRRMGWVDIAHAALLRDAGIGFRTAEQVMAHKVSEIVARYASRFVGIQETRALLARIESGYADLVKEALRTVPVPRIADVLRRLVDEGVCVNNTRLVLEALAEWGEKESNVVLLTEYVRAALKRQICYSHANAHRAVMAYVLEREAEDVVRGAIRDTAVGPYLVLDERSGEQLLAQFRRMAADAGASEVKPVVLASMDVRRYVRGYIVRNGLELAVLSYQDLAGDFMVQPVGSVSLNGPRPDMPARSAAKPAQPPPRDALTAA</sequence>
<accession>A0ABY7MVB5</accession>
<evidence type="ECO:0000256" key="8">
    <source>
        <dbReference type="ARBA" id="ARBA00023136"/>
    </source>
</evidence>
<evidence type="ECO:0000256" key="5">
    <source>
        <dbReference type="ARBA" id="ARBA00022519"/>
    </source>
</evidence>
<evidence type="ECO:0000256" key="2">
    <source>
        <dbReference type="ARBA" id="ARBA00008835"/>
    </source>
</evidence>
<feature type="transmembrane region" description="Helical" evidence="10">
    <location>
        <begin position="35"/>
        <end position="52"/>
    </location>
</feature>
<comment type="similarity">
    <text evidence="2">Belongs to the FHIPEP (flagella/HR/invasion proteins export pore) family.</text>
</comment>
<dbReference type="InterPro" id="IPR006302">
    <property type="entry name" value="T3SS_HrcV"/>
</dbReference>
<evidence type="ECO:0000256" key="7">
    <source>
        <dbReference type="ARBA" id="ARBA00022989"/>
    </source>
</evidence>
<comment type="subcellular location">
    <subcellularLocation>
        <location evidence="1">Cell inner membrane</location>
        <topology evidence="1">Multi-pass membrane protein</topology>
    </subcellularLocation>
</comment>
<evidence type="ECO:0000313" key="12">
    <source>
        <dbReference type="Proteomes" id="UP001179614"/>
    </source>
</evidence>
<dbReference type="PANTHER" id="PTHR30161">
    <property type="entry name" value="FLAGELLAR EXPORT PROTEIN, MEMBRANE FLHA SUBUNIT-RELATED"/>
    <property type="match status" value="1"/>
</dbReference>
<feature type="transmembrane region" description="Helical" evidence="10">
    <location>
        <begin position="59"/>
        <end position="80"/>
    </location>
</feature>
<dbReference type="PRINTS" id="PR00949">
    <property type="entry name" value="TYPE3IMAPROT"/>
</dbReference>
<dbReference type="NCBIfam" id="TIGR01399">
    <property type="entry name" value="hrcV"/>
    <property type="match status" value="1"/>
</dbReference>
<keyword evidence="4" id="KW-1003">Cell membrane</keyword>
<dbReference type="InterPro" id="IPR042196">
    <property type="entry name" value="FHIPEP_4"/>
</dbReference>
<dbReference type="Gene3D" id="3.40.50.12790">
    <property type="entry name" value="FHIPEP family, domain 4"/>
    <property type="match status" value="1"/>
</dbReference>
<proteinExistence type="inferred from homology"/>
<evidence type="ECO:0000256" key="3">
    <source>
        <dbReference type="ARBA" id="ARBA00022448"/>
    </source>
</evidence>
<dbReference type="Pfam" id="PF00771">
    <property type="entry name" value="FHIPEP"/>
    <property type="match status" value="1"/>
</dbReference>